<dbReference type="InterPro" id="IPR027417">
    <property type="entry name" value="P-loop_NTPase"/>
</dbReference>
<evidence type="ECO:0000256" key="5">
    <source>
        <dbReference type="ARBA" id="ARBA00022917"/>
    </source>
</evidence>
<comment type="subcellular location">
    <subcellularLocation>
        <location evidence="1">Mitochondrion</location>
    </subcellularLocation>
</comment>
<comment type="caution">
    <text evidence="13">The sequence shown here is derived from an EMBL/GenBank/DDBJ whole genome shotgun (WGS) entry which is preliminary data.</text>
</comment>
<dbReference type="CDD" id="cd01887">
    <property type="entry name" value="IF2_eIF5B"/>
    <property type="match status" value="1"/>
</dbReference>
<dbReference type="NCBIfam" id="TIGR00231">
    <property type="entry name" value="small_GTP"/>
    <property type="match status" value="1"/>
</dbReference>
<keyword evidence="7" id="KW-0496">Mitochondrion</keyword>
<dbReference type="EMBL" id="MBFT01000150">
    <property type="protein sequence ID" value="PVU96365.1"/>
    <property type="molecule type" value="Genomic_DNA"/>
</dbReference>
<dbReference type="GO" id="GO:0003743">
    <property type="term" value="F:translation initiation factor activity"/>
    <property type="evidence" value="ECO:0007669"/>
    <property type="project" value="UniProtKB-KW"/>
</dbReference>
<keyword evidence="4" id="KW-0547">Nucleotide-binding</keyword>
<dbReference type="Gene3D" id="3.40.50.10050">
    <property type="entry name" value="Translation initiation factor IF- 2, domain 3"/>
    <property type="match status" value="1"/>
</dbReference>
<dbReference type="Proteomes" id="UP000245699">
    <property type="component" value="Unassembled WGS sequence"/>
</dbReference>
<dbReference type="InterPro" id="IPR053905">
    <property type="entry name" value="EF-G-like_DII"/>
</dbReference>
<protein>
    <recommendedName>
        <fullName evidence="10">Translation initiation factor IF-2, mitochondrial</fullName>
    </recommendedName>
</protein>
<evidence type="ECO:0000256" key="11">
    <source>
        <dbReference type="SAM" id="MobiDB-lite"/>
    </source>
</evidence>
<organism evidence="13 14">
    <name type="scientific">Furculomyces boomerangus</name>
    <dbReference type="NCBI Taxonomy" id="61424"/>
    <lineage>
        <taxon>Eukaryota</taxon>
        <taxon>Fungi</taxon>
        <taxon>Fungi incertae sedis</taxon>
        <taxon>Zoopagomycota</taxon>
        <taxon>Kickxellomycotina</taxon>
        <taxon>Harpellomycetes</taxon>
        <taxon>Harpellales</taxon>
        <taxon>Harpellaceae</taxon>
        <taxon>Furculomyces</taxon>
    </lineage>
</organism>
<evidence type="ECO:0000313" key="14">
    <source>
        <dbReference type="Proteomes" id="UP000245699"/>
    </source>
</evidence>
<dbReference type="FunFam" id="3.40.50.10050:FF:000001">
    <property type="entry name" value="Translation initiation factor IF-2"/>
    <property type="match status" value="1"/>
</dbReference>
<keyword evidence="14" id="KW-1185">Reference proteome</keyword>
<dbReference type="GO" id="GO:0005525">
    <property type="term" value="F:GTP binding"/>
    <property type="evidence" value="ECO:0007669"/>
    <property type="project" value="UniProtKB-KW"/>
</dbReference>
<dbReference type="PROSITE" id="PS51722">
    <property type="entry name" value="G_TR_2"/>
    <property type="match status" value="1"/>
</dbReference>
<evidence type="ECO:0000256" key="3">
    <source>
        <dbReference type="ARBA" id="ARBA00022540"/>
    </source>
</evidence>
<dbReference type="AlphaFoldDB" id="A0A2T9YVJ9"/>
<dbReference type="SUPFAM" id="SSF52540">
    <property type="entry name" value="P-loop containing nucleoside triphosphate hydrolases"/>
    <property type="match status" value="1"/>
</dbReference>
<reference evidence="13 14" key="1">
    <citation type="journal article" date="2018" name="MBio">
        <title>Comparative Genomics Reveals the Core Gene Toolbox for the Fungus-Insect Symbiosis.</title>
        <authorList>
            <person name="Wang Y."/>
            <person name="Stata M."/>
            <person name="Wang W."/>
            <person name="Stajich J.E."/>
            <person name="White M.M."/>
            <person name="Moncalvo J.M."/>
        </authorList>
    </citation>
    <scope>NUCLEOTIDE SEQUENCE [LARGE SCALE GENOMIC DNA]</scope>
    <source>
        <strain evidence="13 14">AUS-77-4</strain>
    </source>
</reference>
<dbReference type="InterPro" id="IPR000795">
    <property type="entry name" value="T_Tr_GTP-bd_dom"/>
</dbReference>
<dbReference type="HAMAP" id="MF_00100_B">
    <property type="entry name" value="IF_2_B"/>
    <property type="match status" value="1"/>
</dbReference>
<feature type="compositionally biased region" description="Polar residues" evidence="11">
    <location>
        <begin position="154"/>
        <end position="170"/>
    </location>
</feature>
<dbReference type="Gene3D" id="2.40.30.10">
    <property type="entry name" value="Translation factors"/>
    <property type="match status" value="2"/>
</dbReference>
<keyword evidence="5" id="KW-0648">Protein biosynthesis</keyword>
<feature type="compositionally biased region" description="Basic and acidic residues" evidence="11">
    <location>
        <begin position="135"/>
        <end position="153"/>
    </location>
</feature>
<dbReference type="InterPro" id="IPR005225">
    <property type="entry name" value="Small_GTP-bd"/>
</dbReference>
<evidence type="ECO:0000256" key="2">
    <source>
        <dbReference type="ARBA" id="ARBA00007733"/>
    </source>
</evidence>
<evidence type="ECO:0000256" key="8">
    <source>
        <dbReference type="ARBA" id="ARBA00023134"/>
    </source>
</evidence>
<dbReference type="Pfam" id="PF11987">
    <property type="entry name" value="IF-2"/>
    <property type="match status" value="1"/>
</dbReference>
<evidence type="ECO:0000256" key="10">
    <source>
        <dbReference type="ARBA" id="ARBA00044200"/>
    </source>
</evidence>
<dbReference type="CDD" id="cd03692">
    <property type="entry name" value="mtIF2_IVc"/>
    <property type="match status" value="1"/>
</dbReference>
<evidence type="ECO:0000256" key="7">
    <source>
        <dbReference type="ARBA" id="ARBA00023128"/>
    </source>
</evidence>
<dbReference type="InterPro" id="IPR009000">
    <property type="entry name" value="Transl_B-barrel_sf"/>
</dbReference>
<keyword evidence="8" id="KW-0342">GTP-binding</keyword>
<evidence type="ECO:0000313" key="13">
    <source>
        <dbReference type="EMBL" id="PVU96365.1"/>
    </source>
</evidence>
<dbReference type="SUPFAM" id="SSF52156">
    <property type="entry name" value="Initiation factor IF2/eIF5b, domain 3"/>
    <property type="match status" value="1"/>
</dbReference>
<accession>A0A2T9YVJ9</accession>
<proteinExistence type="inferred from homology"/>
<dbReference type="InterPro" id="IPR000178">
    <property type="entry name" value="TF_IF2_bacterial-like"/>
</dbReference>
<feature type="domain" description="Tr-type G" evidence="12">
    <location>
        <begin position="293"/>
        <end position="463"/>
    </location>
</feature>
<dbReference type="SUPFAM" id="SSF50447">
    <property type="entry name" value="Translation proteins"/>
    <property type="match status" value="2"/>
</dbReference>
<keyword evidence="3" id="KW-0396">Initiation factor</keyword>
<evidence type="ECO:0000256" key="1">
    <source>
        <dbReference type="ARBA" id="ARBA00004173"/>
    </source>
</evidence>
<keyword evidence="6" id="KW-0809">Transit peptide</keyword>
<name>A0A2T9YVJ9_9FUNG</name>
<dbReference type="Pfam" id="PF00009">
    <property type="entry name" value="GTP_EFTU"/>
    <property type="match status" value="1"/>
</dbReference>
<dbReference type="InterPro" id="IPR023115">
    <property type="entry name" value="TIF_IF2_dom3"/>
</dbReference>
<dbReference type="CDD" id="cd03702">
    <property type="entry name" value="IF2_mtIF2_II"/>
    <property type="match status" value="1"/>
</dbReference>
<dbReference type="GO" id="GO:0003924">
    <property type="term" value="F:GTPase activity"/>
    <property type="evidence" value="ECO:0007669"/>
    <property type="project" value="InterPro"/>
</dbReference>
<dbReference type="GO" id="GO:0005739">
    <property type="term" value="C:mitochondrion"/>
    <property type="evidence" value="ECO:0007669"/>
    <property type="project" value="UniProtKB-SubCell"/>
</dbReference>
<dbReference type="InterPro" id="IPR044145">
    <property type="entry name" value="IF2_II"/>
</dbReference>
<dbReference type="PANTHER" id="PTHR43381">
    <property type="entry name" value="TRANSLATION INITIATION FACTOR IF-2-RELATED"/>
    <property type="match status" value="1"/>
</dbReference>
<dbReference type="FunFam" id="3.40.50.300:FF:000019">
    <property type="entry name" value="Translation initiation factor IF-2"/>
    <property type="match status" value="1"/>
</dbReference>
<comment type="function">
    <text evidence="9">One of the essential components for the initiation of protein synthesis. Protects formylmethionyl-tRNA from spontaneous hydrolysis and promotes its binding to the 30S ribosomal subunits. Also involved in the hydrolysis of GTP during the formation of the 70S ribosomal complex.</text>
</comment>
<gene>
    <name evidence="13" type="ORF">BB559_002405</name>
</gene>
<dbReference type="Pfam" id="PF22042">
    <property type="entry name" value="EF-G_D2"/>
    <property type="match status" value="1"/>
</dbReference>
<dbReference type="FunFam" id="2.40.30.10:FF:000008">
    <property type="entry name" value="Translation initiation factor IF-2"/>
    <property type="match status" value="1"/>
</dbReference>
<evidence type="ECO:0000259" key="12">
    <source>
        <dbReference type="PROSITE" id="PS51722"/>
    </source>
</evidence>
<dbReference type="PANTHER" id="PTHR43381:SF20">
    <property type="entry name" value="TRANSLATION INITIATION FACTOR IF-2, MITOCHONDRIAL"/>
    <property type="match status" value="1"/>
</dbReference>
<evidence type="ECO:0000256" key="9">
    <source>
        <dbReference type="ARBA" id="ARBA00025162"/>
    </source>
</evidence>
<dbReference type="OrthoDB" id="361630at2759"/>
<comment type="similarity">
    <text evidence="2">Belongs to the TRAFAC class translation factor GTPase superfamily. Classic translation factor GTPase family. IF-2 subfamily.</text>
</comment>
<evidence type="ECO:0000256" key="6">
    <source>
        <dbReference type="ARBA" id="ARBA00022946"/>
    </source>
</evidence>
<dbReference type="InterPro" id="IPR036925">
    <property type="entry name" value="TIF_IF2_dom3_sf"/>
</dbReference>
<dbReference type="Gene3D" id="3.40.50.300">
    <property type="entry name" value="P-loop containing nucleotide triphosphate hydrolases"/>
    <property type="match status" value="1"/>
</dbReference>
<dbReference type="InterPro" id="IPR015760">
    <property type="entry name" value="TIF_IF2"/>
</dbReference>
<feature type="region of interest" description="Disordered" evidence="11">
    <location>
        <begin position="125"/>
        <end position="177"/>
    </location>
</feature>
<dbReference type="STRING" id="61424.A0A2T9YVJ9"/>
<evidence type="ECO:0000256" key="4">
    <source>
        <dbReference type="ARBA" id="ARBA00022741"/>
    </source>
</evidence>
<sequence length="836" mass="92052">MTSQIKLNSSFYLFKQKIYRSCWFDQARSCIYPTTKLVTCSHCFKNTISSNPIQFKSNFSTKIPILRDNNRSMREFSFEPKISGLSDTFFGAKTSSNLGGAKPNSNTNAYKEKLGIKPDTRNFATGNTLIMSKQARNDIPNKEKTETKNKDVNSHNNYSTTLQSTNNGPSRSFVEEDGDFFNGEHEDDTVQKKLLKRKLSKLSKRGPKSGQKVVIPFAVSVDTLSKIIGVKLDLMIKRMQDFGISKPSASFILTKDEAFRIAKSYRLVPISTEEEMVDIFSREPDSNIKSYPIRPPVVTIMGHVDHGKTTLLDVLRQSNVASSEAGGITQHIGAFSVKMDQNQSITFLDTPGHAAFSSMRQRGANITDIAVIVVAADDGVMPQTKEAIKYANEAKVPIIIAITKCDKQNSNPEKIKQQLLENEIQVEDFGGDVQVVEVSSISKIGLDSLKENILTLAEIMELHAETSIPVEAVVIESRVAKGKGNEVSLLVKRGTLKVGDTLVAGTSWCKVRSLSNENGKSIKSAGPGYPALTTGWKDLPSGGSLVLGCESESKAKQVTLYREKGERQLLAIEEIEAHNVSISNLLDKKIKDKAEKRNFNQKGNHGKKPNKTLLIEHRKESDETEKIKTLNVVVKADVLGTLEAVMDALHSLPMHKVKLRVLSSGVGPVSESDIQSAETVANSCILTFNVKADKQVGALAKMKKIQIHSNNVIYKLIDQTRQLMVSTLDPVYEDVTSGEARVQQVFPITISGGVTQNIAGCRMVSGAIESNSTIKILRNKAVIFDSTVNTLKQVKRDIPKATKGQDCGIGISEFNDIMVDDIIQSYTKVLVEQTLE</sequence>